<dbReference type="EMBL" id="CP108253">
    <property type="protein sequence ID" value="WTU43759.1"/>
    <property type="molecule type" value="Genomic_DNA"/>
</dbReference>
<dbReference type="Gene3D" id="3.40.50.300">
    <property type="entry name" value="P-loop containing nucleotide triphosphate hydrolases"/>
    <property type="match status" value="1"/>
</dbReference>
<keyword evidence="4" id="KW-0997">Cell inner membrane</keyword>
<name>A0AAU2H8D6_9ACTN</name>
<feature type="domain" description="ABC transporter" evidence="12">
    <location>
        <begin position="356"/>
        <end position="590"/>
    </location>
</feature>
<evidence type="ECO:0000256" key="9">
    <source>
        <dbReference type="ARBA" id="ARBA00023136"/>
    </source>
</evidence>
<dbReference type="GO" id="GO:0016887">
    <property type="term" value="F:ATP hydrolysis activity"/>
    <property type="evidence" value="ECO:0007669"/>
    <property type="project" value="InterPro"/>
</dbReference>
<protein>
    <submittedName>
        <fullName evidence="14">ABC transporter ATP-binding protein/permease</fullName>
    </submittedName>
</protein>
<evidence type="ECO:0000256" key="6">
    <source>
        <dbReference type="ARBA" id="ARBA00022741"/>
    </source>
</evidence>
<dbReference type="PROSITE" id="PS50893">
    <property type="entry name" value="ABC_TRANSPORTER_2"/>
    <property type="match status" value="1"/>
</dbReference>
<feature type="transmembrane region" description="Helical" evidence="11">
    <location>
        <begin position="84"/>
        <end position="101"/>
    </location>
</feature>
<dbReference type="AlphaFoldDB" id="A0AAU2H8D6"/>
<gene>
    <name evidence="14" type="ORF">OHV25_31385</name>
</gene>
<evidence type="ECO:0000256" key="2">
    <source>
        <dbReference type="ARBA" id="ARBA00022448"/>
    </source>
</evidence>
<accession>A0AAU2H8D6</accession>
<dbReference type="PANTHER" id="PTHR43394:SF1">
    <property type="entry name" value="ATP-BINDING CASSETTE SUB-FAMILY B MEMBER 10, MITOCHONDRIAL"/>
    <property type="match status" value="1"/>
</dbReference>
<dbReference type="InterPro" id="IPR003439">
    <property type="entry name" value="ABC_transporter-like_ATP-bd"/>
</dbReference>
<sequence length="593" mass="63705">MIGVAAPEYDPAAPQSATTLPVGTPATVRAYVRQLMRRHRKAFALLIGVNAVAVISSMVGPYLLGGIVEDLSNDVQDLHLERTAALFAGALIVQTVFVRLVRLRGGMLGEEMLADLREDFLVRSVGLPPGVLERAGTGDLLSRITTDIDRLANAMREAVPQLAIGVVWALLLIGALTATAPPLALAVLVALPMLVAVCRWYFRRAPSAYRSEAAGYAAVAAVLAETVDAGRTIEAHRLGERRIALSDRRITEWTAWERYTLWLRSVLFPVINLTHTTILLAVLMIGGTFVLNDWLTVGQLTTGAMLAMMMVEPVGLILRWYDELQVAQVSLARLVGVRDIEPDAGDAEVRPDGRDVEADEVRFGYREGVDVLHQVSLSVAPGTRLALVGPSGAGKSTLGRLLAGIYAPREGSVTLGEAELSRMPAERVREHVALVNQEHHVFVGSLRDNLLLARQGAGDAELWAALGAVDADGWARALDDGLDTEVGSGGLSLTPAQAQQIALARLVLADPHTLVLDEATSLLDPRAARHLERSLARVLDGRTVVAIAHRLHTAHDADMIAVVENGRISELGSHDALVEADGAYAALWRSWHG</sequence>
<dbReference type="SUPFAM" id="SSF90123">
    <property type="entry name" value="ABC transporter transmembrane region"/>
    <property type="match status" value="1"/>
</dbReference>
<proteinExistence type="predicted"/>
<feature type="transmembrane region" description="Helical" evidence="11">
    <location>
        <begin position="183"/>
        <end position="202"/>
    </location>
</feature>
<feature type="transmembrane region" description="Helical" evidence="11">
    <location>
        <begin position="266"/>
        <end position="291"/>
    </location>
</feature>
<evidence type="ECO:0000256" key="3">
    <source>
        <dbReference type="ARBA" id="ARBA00022475"/>
    </source>
</evidence>
<dbReference type="InterPro" id="IPR011527">
    <property type="entry name" value="ABC1_TM_dom"/>
</dbReference>
<evidence type="ECO:0000256" key="4">
    <source>
        <dbReference type="ARBA" id="ARBA00022519"/>
    </source>
</evidence>
<evidence type="ECO:0000256" key="11">
    <source>
        <dbReference type="SAM" id="Phobius"/>
    </source>
</evidence>
<dbReference type="Pfam" id="PF00664">
    <property type="entry name" value="ABC_membrane"/>
    <property type="match status" value="1"/>
</dbReference>
<dbReference type="InterPro" id="IPR036640">
    <property type="entry name" value="ABC1_TM_sf"/>
</dbReference>
<keyword evidence="6" id="KW-0547">Nucleotide-binding</keyword>
<keyword evidence="5 11" id="KW-0812">Transmembrane</keyword>
<feature type="transmembrane region" description="Helical" evidence="11">
    <location>
        <begin position="43"/>
        <end position="64"/>
    </location>
</feature>
<keyword evidence="9 11" id="KW-0472">Membrane</keyword>
<feature type="region of interest" description="Disordered" evidence="10">
    <location>
        <begin position="1"/>
        <end position="20"/>
    </location>
</feature>
<evidence type="ECO:0000256" key="8">
    <source>
        <dbReference type="ARBA" id="ARBA00022989"/>
    </source>
</evidence>
<evidence type="ECO:0000259" key="13">
    <source>
        <dbReference type="PROSITE" id="PS50929"/>
    </source>
</evidence>
<dbReference type="Gene3D" id="1.20.1560.10">
    <property type="entry name" value="ABC transporter type 1, transmembrane domain"/>
    <property type="match status" value="1"/>
</dbReference>
<dbReference type="InterPro" id="IPR027417">
    <property type="entry name" value="P-loop_NTPase"/>
</dbReference>
<evidence type="ECO:0000259" key="12">
    <source>
        <dbReference type="PROSITE" id="PS50893"/>
    </source>
</evidence>
<evidence type="ECO:0000313" key="14">
    <source>
        <dbReference type="EMBL" id="WTU43759.1"/>
    </source>
</evidence>
<feature type="domain" description="ABC transmembrane type-1" evidence="13">
    <location>
        <begin position="44"/>
        <end position="325"/>
    </location>
</feature>
<feature type="transmembrane region" description="Helical" evidence="11">
    <location>
        <begin position="158"/>
        <end position="177"/>
    </location>
</feature>
<evidence type="ECO:0000256" key="1">
    <source>
        <dbReference type="ARBA" id="ARBA00004651"/>
    </source>
</evidence>
<dbReference type="InterPro" id="IPR003593">
    <property type="entry name" value="AAA+_ATPase"/>
</dbReference>
<dbReference type="SMART" id="SM00382">
    <property type="entry name" value="AAA"/>
    <property type="match status" value="1"/>
</dbReference>
<dbReference type="InterPro" id="IPR039421">
    <property type="entry name" value="Type_1_exporter"/>
</dbReference>
<dbReference type="GO" id="GO:0005886">
    <property type="term" value="C:plasma membrane"/>
    <property type="evidence" value="ECO:0007669"/>
    <property type="project" value="UniProtKB-SubCell"/>
</dbReference>
<dbReference type="PROSITE" id="PS50929">
    <property type="entry name" value="ABC_TM1F"/>
    <property type="match status" value="1"/>
</dbReference>
<keyword evidence="3" id="KW-1003">Cell membrane</keyword>
<dbReference type="FunFam" id="3.40.50.300:FF:001001">
    <property type="entry name" value="Multidrug ABC transporter ATP-binding protein"/>
    <property type="match status" value="1"/>
</dbReference>
<organism evidence="14">
    <name type="scientific">Streptomyces sp. NBC_00060</name>
    <dbReference type="NCBI Taxonomy" id="2975636"/>
    <lineage>
        <taxon>Bacteria</taxon>
        <taxon>Bacillati</taxon>
        <taxon>Actinomycetota</taxon>
        <taxon>Actinomycetes</taxon>
        <taxon>Kitasatosporales</taxon>
        <taxon>Streptomycetaceae</taxon>
        <taxon>Streptomyces</taxon>
    </lineage>
</organism>
<keyword evidence="7 14" id="KW-0067">ATP-binding</keyword>
<evidence type="ECO:0000256" key="7">
    <source>
        <dbReference type="ARBA" id="ARBA00022840"/>
    </source>
</evidence>
<dbReference type="GO" id="GO:0015421">
    <property type="term" value="F:ABC-type oligopeptide transporter activity"/>
    <property type="evidence" value="ECO:0007669"/>
    <property type="project" value="TreeGrafter"/>
</dbReference>
<keyword evidence="2" id="KW-0813">Transport</keyword>
<evidence type="ECO:0000256" key="10">
    <source>
        <dbReference type="SAM" id="MobiDB-lite"/>
    </source>
</evidence>
<dbReference type="PANTHER" id="PTHR43394">
    <property type="entry name" value="ATP-DEPENDENT PERMEASE MDL1, MITOCHONDRIAL"/>
    <property type="match status" value="1"/>
</dbReference>
<reference evidence="14" key="1">
    <citation type="submission" date="2022-10" db="EMBL/GenBank/DDBJ databases">
        <title>The complete genomes of actinobacterial strains from the NBC collection.</title>
        <authorList>
            <person name="Joergensen T.S."/>
            <person name="Alvarez Arevalo M."/>
            <person name="Sterndorff E.B."/>
            <person name="Faurdal D."/>
            <person name="Vuksanovic O."/>
            <person name="Mourched A.-S."/>
            <person name="Charusanti P."/>
            <person name="Shaw S."/>
            <person name="Blin K."/>
            <person name="Weber T."/>
        </authorList>
    </citation>
    <scope>NUCLEOTIDE SEQUENCE</scope>
    <source>
        <strain evidence="14">NBC_00060</strain>
    </source>
</reference>
<evidence type="ECO:0000256" key="5">
    <source>
        <dbReference type="ARBA" id="ARBA00022692"/>
    </source>
</evidence>
<dbReference type="Pfam" id="PF00005">
    <property type="entry name" value="ABC_tran"/>
    <property type="match status" value="1"/>
</dbReference>
<dbReference type="GO" id="GO:0005524">
    <property type="term" value="F:ATP binding"/>
    <property type="evidence" value="ECO:0007669"/>
    <property type="project" value="UniProtKB-KW"/>
</dbReference>
<dbReference type="CDD" id="cd07346">
    <property type="entry name" value="ABC_6TM_exporters"/>
    <property type="match status" value="1"/>
</dbReference>
<comment type="subcellular location">
    <subcellularLocation>
        <location evidence="1">Cell membrane</location>
        <topology evidence="1">Multi-pass membrane protein</topology>
    </subcellularLocation>
</comment>
<dbReference type="SUPFAM" id="SSF52540">
    <property type="entry name" value="P-loop containing nucleoside triphosphate hydrolases"/>
    <property type="match status" value="1"/>
</dbReference>
<keyword evidence="8 11" id="KW-1133">Transmembrane helix</keyword>